<sequence>MKLIEPTPNTVEPCWPARLRSVILWLCAAGLMSGCADTVVIPRIPAPAADLMQPVPTGSEVLQRATGNMQTWQQMLQSGPTK</sequence>
<dbReference type="RefSeq" id="WP_269360004.1">
    <property type="nucleotide sequence ID" value="NZ_JAPWHE010000012.1"/>
</dbReference>
<keyword evidence="2" id="KW-1185">Reference proteome</keyword>
<gene>
    <name evidence="1" type="ORF">O4H32_13525</name>
</gene>
<reference evidence="1" key="1">
    <citation type="submission" date="2022-12" db="EMBL/GenBank/DDBJ databases">
        <title>Bacterial isolates from different developmental stages of Nematostella vectensis.</title>
        <authorList>
            <person name="Fraune S."/>
        </authorList>
    </citation>
    <scope>NUCLEOTIDE SEQUENCE</scope>
    <source>
        <strain evidence="1">G21619-S1</strain>
    </source>
</reference>
<dbReference type="EMBL" id="JAPWHE010000012">
    <property type="protein sequence ID" value="MCZ4330966.1"/>
    <property type="molecule type" value="Genomic_DNA"/>
</dbReference>
<accession>A0ABT4M6L9</accession>
<proteinExistence type="predicted"/>
<evidence type="ECO:0000313" key="2">
    <source>
        <dbReference type="Proteomes" id="UP001068379"/>
    </source>
</evidence>
<organism evidence="1 2">
    <name type="scientific">Castellaniella denitrificans</name>
    <dbReference type="NCBI Taxonomy" id="56119"/>
    <lineage>
        <taxon>Bacteria</taxon>
        <taxon>Pseudomonadati</taxon>
        <taxon>Pseudomonadota</taxon>
        <taxon>Betaproteobacteria</taxon>
        <taxon>Burkholderiales</taxon>
        <taxon>Alcaligenaceae</taxon>
        <taxon>Castellaniella</taxon>
    </lineage>
</organism>
<evidence type="ECO:0000313" key="1">
    <source>
        <dbReference type="EMBL" id="MCZ4330966.1"/>
    </source>
</evidence>
<protein>
    <submittedName>
        <fullName evidence="1">Uncharacterized protein</fullName>
    </submittedName>
</protein>
<dbReference type="Proteomes" id="UP001068379">
    <property type="component" value="Unassembled WGS sequence"/>
</dbReference>
<comment type="caution">
    <text evidence="1">The sequence shown here is derived from an EMBL/GenBank/DDBJ whole genome shotgun (WGS) entry which is preliminary data.</text>
</comment>
<dbReference type="PROSITE" id="PS51257">
    <property type="entry name" value="PROKAR_LIPOPROTEIN"/>
    <property type="match status" value="1"/>
</dbReference>
<name>A0ABT4M6L9_9BURK</name>